<dbReference type="GO" id="GO:0008773">
    <property type="term" value="F:[protein-PII] uridylyltransferase activity"/>
    <property type="evidence" value="ECO:0007669"/>
    <property type="project" value="InterPro"/>
</dbReference>
<dbReference type="AlphaFoldDB" id="A0A5Q2QAT5"/>
<dbReference type="PANTHER" id="PTHR43773">
    <property type="entry name" value="MAGNESIUM TRANSPORTER MGTE"/>
    <property type="match status" value="1"/>
</dbReference>
<dbReference type="InterPro" id="IPR000595">
    <property type="entry name" value="cNMP-bd_dom"/>
</dbReference>
<dbReference type="InterPro" id="IPR000644">
    <property type="entry name" value="CBS_dom"/>
</dbReference>
<dbReference type="Gene3D" id="3.10.580.10">
    <property type="entry name" value="CBS-domain"/>
    <property type="match status" value="1"/>
</dbReference>
<dbReference type="EMBL" id="CP045871">
    <property type="protein sequence ID" value="QGG80373.1"/>
    <property type="molecule type" value="Genomic_DNA"/>
</dbReference>
<dbReference type="PROSITE" id="PS50042">
    <property type="entry name" value="CNMP_BINDING_3"/>
    <property type="match status" value="1"/>
</dbReference>
<dbReference type="SUPFAM" id="SSF54631">
    <property type="entry name" value="CBS-domain pair"/>
    <property type="match status" value="1"/>
</dbReference>
<evidence type="ECO:0000313" key="2">
    <source>
        <dbReference type="EMBL" id="QGG80373.1"/>
    </source>
</evidence>
<protein>
    <submittedName>
        <fullName evidence="2">Cyclic nucleotide-binding domain-containing protein</fullName>
    </submittedName>
</protein>
<dbReference type="KEGG" id="llp:GH975_07240"/>
<proteinExistence type="predicted"/>
<dbReference type="Gene3D" id="2.60.120.10">
    <property type="entry name" value="Jelly Rolls"/>
    <property type="match status" value="1"/>
</dbReference>
<dbReference type="Proteomes" id="UP000388235">
    <property type="component" value="Chromosome"/>
</dbReference>
<dbReference type="OrthoDB" id="9808528at2"/>
<reference evidence="2 3" key="1">
    <citation type="submission" date="2019-11" db="EMBL/GenBank/DDBJ databases">
        <authorList>
            <person name="Khan S.A."/>
            <person name="Jeon C.O."/>
            <person name="Chun B.H."/>
        </authorList>
    </citation>
    <scope>NUCLEOTIDE SEQUENCE [LARGE SCALE GENOMIC DNA]</scope>
    <source>
        <strain evidence="2 3">IMCC 1097</strain>
    </source>
</reference>
<dbReference type="SUPFAM" id="SSF51206">
    <property type="entry name" value="cAMP-binding domain-like"/>
    <property type="match status" value="1"/>
</dbReference>
<dbReference type="Pfam" id="PF03445">
    <property type="entry name" value="DUF294"/>
    <property type="match status" value="1"/>
</dbReference>
<name>A0A5Q2QAT5_9GAMM</name>
<sequence length="612" mass="68173">MDTPALDLSVPPFDLLSPEQIKRLSAGLHLEYFEAGQVIIRAGSAPEGLYIILKGKVEEYDGNTLEHDSAHLVSQYSEGDLFGSLAVLKGQARDEYLAFEEAICQCLPAHLFLDLVHENPEFRQYFHKGLASMSKQHLRSQNRREGDDFSLVRVGDSVTRKGLVVSADSSIRETVQKMRAAHIDSALVDFPGEAGRYGLVTGTDLLNATALDGYGPDESIAGFTGRNLIAVEAEAFLFEALTVMARHHIKRVVVKKESAIVGVAELADVLGFLSSRSHSVGVAIEKARSIEDLLDAAEHLNPLVRNLVDKGTRIRFLMDLLAALNNRLVAKVWELTVSDSVRENTALVVLGSEGRGEQIVRTDQDNCLIVRDGFDWPTQAADCQRFIDRLIQLGFPPCPGNIMISNPMWVQTESQWVQTIDRWVLGLDETTLMNLAIVMDGHRVAGDAKLFDRMGRALLKAMTANDIFISHFATPCMHFAVPLTLFGNVKKEQQGVDIKKGAIFPLVHGIRALSLKNNVRQSNTFKRIQGLVRCGGIHEKMGRNLESALVLFSDYRLRSHLRQLGANADVTKVNNYIEPKRLNRLERDMLREGLHVVKEFKDWLESELHIRG</sequence>
<dbReference type="Pfam" id="PF10335">
    <property type="entry name" value="DUF294_C"/>
    <property type="match status" value="1"/>
</dbReference>
<dbReference type="SMART" id="SM00116">
    <property type="entry name" value="CBS"/>
    <property type="match status" value="2"/>
</dbReference>
<organism evidence="2 3">
    <name type="scientific">Litorivicinus lipolyticus</name>
    <dbReference type="NCBI Taxonomy" id="418701"/>
    <lineage>
        <taxon>Bacteria</taxon>
        <taxon>Pseudomonadati</taxon>
        <taxon>Pseudomonadota</taxon>
        <taxon>Gammaproteobacteria</taxon>
        <taxon>Oceanospirillales</taxon>
        <taxon>Litorivicinaceae</taxon>
        <taxon>Litorivicinus</taxon>
    </lineage>
</organism>
<dbReference type="CDD" id="cd05401">
    <property type="entry name" value="NT_GlnE_GlnD_like"/>
    <property type="match status" value="1"/>
</dbReference>
<dbReference type="CDD" id="cd00038">
    <property type="entry name" value="CAP_ED"/>
    <property type="match status" value="1"/>
</dbReference>
<dbReference type="PANTHER" id="PTHR43773:SF1">
    <property type="entry name" value="MAGNESIUM TRANSPORTER MGTE"/>
    <property type="match status" value="1"/>
</dbReference>
<dbReference type="Pfam" id="PF00027">
    <property type="entry name" value="cNMP_binding"/>
    <property type="match status" value="1"/>
</dbReference>
<dbReference type="Pfam" id="PF00571">
    <property type="entry name" value="CBS"/>
    <property type="match status" value="1"/>
</dbReference>
<dbReference type="InterPro" id="IPR005105">
    <property type="entry name" value="GlnD_Uridyltrans_N"/>
</dbReference>
<keyword evidence="3" id="KW-1185">Reference proteome</keyword>
<dbReference type="SMART" id="SM00100">
    <property type="entry name" value="cNMP"/>
    <property type="match status" value="1"/>
</dbReference>
<gene>
    <name evidence="2" type="ORF">GH975_07240</name>
</gene>
<dbReference type="RefSeq" id="WP_153713877.1">
    <property type="nucleotide sequence ID" value="NZ_CP045871.1"/>
</dbReference>
<feature type="domain" description="Cyclic nucleotide-binding" evidence="1">
    <location>
        <begin position="12"/>
        <end position="93"/>
    </location>
</feature>
<dbReference type="InterPro" id="IPR018821">
    <property type="entry name" value="DUF294_put_nucleoTrafse_sb-bd"/>
</dbReference>
<dbReference type="InterPro" id="IPR046342">
    <property type="entry name" value="CBS_dom_sf"/>
</dbReference>
<dbReference type="InterPro" id="IPR018490">
    <property type="entry name" value="cNMP-bd_dom_sf"/>
</dbReference>
<accession>A0A5Q2QAT5</accession>
<dbReference type="InterPro" id="IPR006669">
    <property type="entry name" value="MgtE_transporter"/>
</dbReference>
<dbReference type="InterPro" id="IPR014710">
    <property type="entry name" value="RmlC-like_jellyroll"/>
</dbReference>
<dbReference type="GO" id="GO:0015095">
    <property type="term" value="F:magnesium ion transmembrane transporter activity"/>
    <property type="evidence" value="ECO:0007669"/>
    <property type="project" value="InterPro"/>
</dbReference>
<evidence type="ECO:0000313" key="3">
    <source>
        <dbReference type="Proteomes" id="UP000388235"/>
    </source>
</evidence>
<dbReference type="GO" id="GO:0016020">
    <property type="term" value="C:membrane"/>
    <property type="evidence" value="ECO:0007669"/>
    <property type="project" value="InterPro"/>
</dbReference>
<evidence type="ECO:0000259" key="1">
    <source>
        <dbReference type="PROSITE" id="PS50042"/>
    </source>
</evidence>